<evidence type="ECO:0000256" key="15">
    <source>
        <dbReference type="PROSITE-ProRule" id="PRU00110"/>
    </source>
</evidence>
<dbReference type="PANTHER" id="PTHR43047">
    <property type="entry name" value="TWO-COMPONENT HISTIDINE PROTEIN KINASE"/>
    <property type="match status" value="1"/>
</dbReference>
<dbReference type="Gene3D" id="1.20.120.160">
    <property type="entry name" value="HPT domain"/>
    <property type="match status" value="1"/>
</dbReference>
<organism evidence="22 23">
    <name type="scientific">Vibrio jasicida</name>
    <dbReference type="NCBI Taxonomy" id="766224"/>
    <lineage>
        <taxon>Bacteria</taxon>
        <taxon>Pseudomonadati</taxon>
        <taxon>Pseudomonadota</taxon>
        <taxon>Gammaproteobacteria</taxon>
        <taxon>Vibrionales</taxon>
        <taxon>Vibrionaceae</taxon>
        <taxon>Vibrio</taxon>
    </lineage>
</organism>
<dbReference type="PROSITE" id="PS50109">
    <property type="entry name" value="HIS_KIN"/>
    <property type="match status" value="1"/>
</dbReference>
<evidence type="ECO:0000259" key="20">
    <source>
        <dbReference type="PROSITE" id="PS50110"/>
    </source>
</evidence>
<feature type="domain" description="Histidine kinase" evidence="19">
    <location>
        <begin position="674"/>
        <end position="890"/>
    </location>
</feature>
<evidence type="ECO:0000256" key="17">
    <source>
        <dbReference type="SAM" id="Phobius"/>
    </source>
</evidence>
<evidence type="ECO:0000256" key="4">
    <source>
        <dbReference type="ARBA" id="ARBA00022475"/>
    </source>
</evidence>
<keyword evidence="8 17" id="KW-0812">Transmembrane</keyword>
<evidence type="ECO:0000256" key="9">
    <source>
        <dbReference type="ARBA" id="ARBA00022777"/>
    </source>
</evidence>
<feature type="transmembrane region" description="Helical" evidence="17">
    <location>
        <begin position="499"/>
        <end position="519"/>
    </location>
</feature>
<dbReference type="SUPFAM" id="SSF52172">
    <property type="entry name" value="CheY-like"/>
    <property type="match status" value="1"/>
</dbReference>
<comment type="catalytic activity">
    <reaction evidence="1">
        <text>ATP + protein L-histidine = ADP + protein N-phospho-L-histidine.</text>
        <dbReference type="EC" id="2.7.13.3"/>
    </reaction>
</comment>
<dbReference type="PANTHER" id="PTHR43047:SF72">
    <property type="entry name" value="OSMOSENSING HISTIDINE PROTEIN KINASE SLN1"/>
    <property type="match status" value="1"/>
</dbReference>
<evidence type="ECO:0000256" key="16">
    <source>
        <dbReference type="PROSITE-ProRule" id="PRU00169"/>
    </source>
</evidence>
<dbReference type="SMART" id="SM00387">
    <property type="entry name" value="HATPase_c"/>
    <property type="match status" value="1"/>
</dbReference>
<evidence type="ECO:0000256" key="11">
    <source>
        <dbReference type="ARBA" id="ARBA00022840"/>
    </source>
</evidence>
<dbReference type="PROSITE" id="PS50110">
    <property type="entry name" value="RESPONSE_REGULATORY"/>
    <property type="match status" value="1"/>
</dbReference>
<gene>
    <name evidence="22" type="ORF">ACGRHZ_19360</name>
</gene>
<comment type="subcellular location">
    <subcellularLocation>
        <location evidence="2">Cell inner membrane</location>
        <topology evidence="2">Multi-pass membrane protein</topology>
    </subcellularLocation>
</comment>
<dbReference type="Gene3D" id="3.40.190.10">
    <property type="entry name" value="Periplasmic binding protein-like II"/>
    <property type="match status" value="4"/>
</dbReference>
<keyword evidence="11 22" id="KW-0067">ATP-binding</keyword>
<dbReference type="SMART" id="SM00073">
    <property type="entry name" value="HPT"/>
    <property type="match status" value="1"/>
</dbReference>
<dbReference type="EMBL" id="JBIHSE010000002">
    <property type="protein sequence ID" value="MFH0273430.1"/>
    <property type="molecule type" value="Genomic_DNA"/>
</dbReference>
<dbReference type="InterPro" id="IPR005467">
    <property type="entry name" value="His_kinase_dom"/>
</dbReference>
<keyword evidence="6 16" id="KW-0597">Phosphoprotein</keyword>
<reference evidence="22 23" key="1">
    <citation type="submission" date="2024-10" db="EMBL/GenBank/DDBJ databases">
        <authorList>
            <person name="Yibar A."/>
            <person name="Saticioglu I.B."/>
            <person name="Duman M."/>
            <person name="Ajmi N."/>
            <person name="Gurler F."/>
            <person name="Ay H."/>
            <person name="Onuk E."/>
            <person name="Guler S."/>
            <person name="Romalde J.L."/>
        </authorList>
    </citation>
    <scope>NUCLEOTIDE SEQUENCE [LARGE SCALE GENOMIC DNA]</scope>
    <source>
        <strain evidence="22 23">1-TCBS-A</strain>
    </source>
</reference>
<dbReference type="PRINTS" id="PR00344">
    <property type="entry name" value="BCTRLSENSOR"/>
</dbReference>
<dbReference type="InterPro" id="IPR001789">
    <property type="entry name" value="Sig_transdc_resp-reg_receiver"/>
</dbReference>
<dbReference type="Pfam" id="PF01627">
    <property type="entry name" value="Hpt"/>
    <property type="match status" value="1"/>
</dbReference>
<evidence type="ECO:0000256" key="18">
    <source>
        <dbReference type="SAM" id="SignalP"/>
    </source>
</evidence>
<dbReference type="InterPro" id="IPR011006">
    <property type="entry name" value="CheY-like_superfamily"/>
</dbReference>
<dbReference type="InterPro" id="IPR008207">
    <property type="entry name" value="Sig_transdc_His_kin_Hpt_dom"/>
</dbReference>
<keyword evidence="23" id="KW-1185">Reference proteome</keyword>
<feature type="chain" id="PRO_5046913626" description="histidine kinase" evidence="18">
    <location>
        <begin position="21"/>
        <end position="1201"/>
    </location>
</feature>
<evidence type="ECO:0000256" key="1">
    <source>
        <dbReference type="ARBA" id="ARBA00000085"/>
    </source>
</evidence>
<dbReference type="Pfam" id="PF00512">
    <property type="entry name" value="HisKA"/>
    <property type="match status" value="1"/>
</dbReference>
<feature type="domain" description="HPt" evidence="21">
    <location>
        <begin position="1096"/>
        <end position="1193"/>
    </location>
</feature>
<dbReference type="Gene3D" id="3.40.50.2300">
    <property type="match status" value="1"/>
</dbReference>
<dbReference type="SMART" id="SM00388">
    <property type="entry name" value="HisKA"/>
    <property type="match status" value="1"/>
</dbReference>
<keyword evidence="11 22" id="KW-0547">Nucleotide-binding</keyword>
<sequence length="1201" mass="136749">MKEIASIAMLLFTLSFSALSSDFLTLEDRKFLETQQRIKVGVLEGDWLPYWGDLDSKEGINIEYAETMTHDLNVEAEYVPYRTLNALFDALEAGDIDLTVGFVATKKRAERFLYSAPIFQTLRLVWLRDIELESKPLHELKWVCVKDSSACDQIEALGFEHVHTVRNTMMMTTSLNTGAADAAVVGLSTLNSYGFKNPKGELAGKVVYDSALAPGQVTIFTAKQSKQLMSIVSKYISHSKESKHSRVHIEANINILHNELMLDILEQQQGHQTVRYTIQDNVYPLSYLDPETGQIKGYVHDLLKLMEQKSMIKFEYVPANGRDVDLMLEERIVDLLPARNIALTDKKGFITTRSLGFLQYGYIESLNSHAHDAVAILDRSGNFYPHFLDYSTYEYSSVYRDFDYLMEAFENGEVSHAFVNKNLIDNHFYEGQGVKFKAATPPIDIQLKIKLGMELRKDSEFLRRVLNTVLKITTDAELEQLKDRHNKVTVNYGFDKEIVAIWALVGTCVLLLAAIIYIVRTGELTRKIRRKEYETQIRQRQNQWLSSVLDHIPNMILISDDGHKQVLANKPFLNMLNRCNSDISIAEPERAYFLKQLKDKEYPLSDASGTPVFQLGKQHFRVRRQHLIHPYDGVQYQMTVFDDITELKQKQCALKESNIKAMQAIEARDHFLAVVSHELRTPIAAMLGLMELLEPELKRRESKELLRNAMLSAERLKLHVNDILDFSKIDADQLQLDIQVGNSYQELGPMLRSFEKVVEQKDLAFHVKWTPSPYAFVELDWLRVNQIMNNLLSNAVKFTEQGHITVSLNIEQDALKLSVSDSGCGMNDSQLASLFQPFVQGDKSVSRRFGGTGLGMSIVYSLVKIMAGHIEVESQPEIGTTVYIQLPLKSEALELTRLGPVYTENTYIQKWLECWQVTLDEFEMRHHEIKADSNYSSIYPDLIHQKLDTSSMVYDALEERPGQDWKGRVFVVDDDVINRLLFKRQFERLGVACDVAKSGTEALRQLCAIHDDTQQTPVSLIITDCHMPEMDGYQLTQTLKQNNSLKHIPVIACTAENSRNVVERAREFGIEEVLFKPYSLDDLRDLCEQYLALEITEEARSAWLSAYNQEESIEMAQVVCDALSSDIELIESGKESLKSVAHRIKGSAAALNLTPLQNLAKQCETLIGTPQEVQAKHALLQEMNSIVAITKQWLTLCESNK</sequence>
<dbReference type="GO" id="GO:0005524">
    <property type="term" value="F:ATP binding"/>
    <property type="evidence" value="ECO:0007669"/>
    <property type="project" value="UniProtKB-KW"/>
</dbReference>
<dbReference type="CDD" id="cd00088">
    <property type="entry name" value="HPT"/>
    <property type="match status" value="1"/>
</dbReference>
<keyword evidence="10" id="KW-0378">Hydrolase</keyword>
<keyword evidence="5" id="KW-0997">Cell inner membrane</keyword>
<dbReference type="Gene3D" id="3.30.565.10">
    <property type="entry name" value="Histidine kinase-like ATPase, C-terminal domain"/>
    <property type="match status" value="1"/>
</dbReference>
<feature type="signal peptide" evidence="18">
    <location>
        <begin position="1"/>
        <end position="20"/>
    </location>
</feature>
<dbReference type="CDD" id="cd16922">
    <property type="entry name" value="HATPase_EvgS-ArcB-TorS-like"/>
    <property type="match status" value="1"/>
</dbReference>
<dbReference type="Proteomes" id="UP001607221">
    <property type="component" value="Unassembled WGS sequence"/>
</dbReference>
<keyword evidence="14 17" id="KW-0472">Membrane</keyword>
<evidence type="ECO:0000256" key="13">
    <source>
        <dbReference type="ARBA" id="ARBA00023012"/>
    </source>
</evidence>
<protein>
    <recommendedName>
        <fullName evidence="3">histidine kinase</fullName>
        <ecNumber evidence="3">2.7.13.3</ecNumber>
    </recommendedName>
</protein>
<dbReference type="Gene3D" id="1.10.287.130">
    <property type="match status" value="1"/>
</dbReference>
<keyword evidence="9" id="KW-0418">Kinase</keyword>
<evidence type="ECO:0000256" key="14">
    <source>
        <dbReference type="ARBA" id="ARBA00023136"/>
    </source>
</evidence>
<evidence type="ECO:0000313" key="22">
    <source>
        <dbReference type="EMBL" id="MFH0273430.1"/>
    </source>
</evidence>
<evidence type="ECO:0000313" key="23">
    <source>
        <dbReference type="Proteomes" id="UP001607221"/>
    </source>
</evidence>
<dbReference type="SMART" id="SM00448">
    <property type="entry name" value="REC"/>
    <property type="match status" value="1"/>
</dbReference>
<dbReference type="InterPro" id="IPR004358">
    <property type="entry name" value="Sig_transdc_His_kin-like_C"/>
</dbReference>
<dbReference type="SUPFAM" id="SSF53850">
    <property type="entry name" value="Periplasmic binding protein-like II"/>
    <property type="match status" value="2"/>
</dbReference>
<dbReference type="SUPFAM" id="SSF47226">
    <property type="entry name" value="Histidine-containing phosphotransfer domain, HPT domain"/>
    <property type="match status" value="1"/>
</dbReference>
<keyword evidence="13" id="KW-0902">Two-component regulatory system</keyword>
<feature type="modified residue" description="4-aspartylphosphate" evidence="16">
    <location>
        <position position="1024"/>
    </location>
</feature>
<dbReference type="InterPro" id="IPR036890">
    <property type="entry name" value="HATPase_C_sf"/>
</dbReference>
<dbReference type="InterPro" id="IPR003594">
    <property type="entry name" value="HATPase_dom"/>
</dbReference>
<dbReference type="InterPro" id="IPR003661">
    <property type="entry name" value="HisK_dim/P_dom"/>
</dbReference>
<dbReference type="InterPro" id="IPR001638">
    <property type="entry name" value="Solute-binding_3/MltF_N"/>
</dbReference>
<evidence type="ECO:0000256" key="8">
    <source>
        <dbReference type="ARBA" id="ARBA00022692"/>
    </source>
</evidence>
<dbReference type="EC" id="2.7.13.3" evidence="3"/>
<evidence type="ECO:0000256" key="6">
    <source>
        <dbReference type="ARBA" id="ARBA00022553"/>
    </source>
</evidence>
<comment type="caution">
    <text evidence="22">The sequence shown here is derived from an EMBL/GenBank/DDBJ whole genome shotgun (WGS) entry which is preliminary data.</text>
</comment>
<dbReference type="SUPFAM" id="SSF47384">
    <property type="entry name" value="Homodimeric domain of signal transducing histidine kinase"/>
    <property type="match status" value="1"/>
</dbReference>
<dbReference type="SUPFAM" id="SSF55874">
    <property type="entry name" value="ATPase domain of HSP90 chaperone/DNA topoisomerase II/histidine kinase"/>
    <property type="match status" value="1"/>
</dbReference>
<dbReference type="CDD" id="cd17546">
    <property type="entry name" value="REC_hyHK_CKI1_RcsC-like"/>
    <property type="match status" value="1"/>
</dbReference>
<keyword evidence="18" id="KW-0732">Signal</keyword>
<evidence type="ECO:0000256" key="10">
    <source>
        <dbReference type="ARBA" id="ARBA00022801"/>
    </source>
</evidence>
<evidence type="ECO:0000256" key="7">
    <source>
        <dbReference type="ARBA" id="ARBA00022679"/>
    </source>
</evidence>
<feature type="domain" description="Response regulatory" evidence="20">
    <location>
        <begin position="968"/>
        <end position="1091"/>
    </location>
</feature>
<feature type="modified residue" description="Phosphohistidine" evidence="15">
    <location>
        <position position="1142"/>
    </location>
</feature>
<proteinExistence type="predicted"/>
<dbReference type="Pfam" id="PF02518">
    <property type="entry name" value="HATPase_c"/>
    <property type="match status" value="1"/>
</dbReference>
<evidence type="ECO:0000259" key="21">
    <source>
        <dbReference type="PROSITE" id="PS50894"/>
    </source>
</evidence>
<dbReference type="InterPro" id="IPR036097">
    <property type="entry name" value="HisK_dim/P_sf"/>
</dbReference>
<accession>A0ABW7JAP7</accession>
<evidence type="ECO:0000256" key="3">
    <source>
        <dbReference type="ARBA" id="ARBA00012438"/>
    </source>
</evidence>
<dbReference type="CDD" id="cd00082">
    <property type="entry name" value="HisKA"/>
    <property type="match status" value="1"/>
</dbReference>
<evidence type="ECO:0000256" key="2">
    <source>
        <dbReference type="ARBA" id="ARBA00004429"/>
    </source>
</evidence>
<dbReference type="RefSeq" id="WP_394633163.1">
    <property type="nucleotide sequence ID" value="NZ_JBIHSE010000002.1"/>
</dbReference>
<keyword evidence="4" id="KW-1003">Cell membrane</keyword>
<evidence type="ECO:0000259" key="19">
    <source>
        <dbReference type="PROSITE" id="PS50109"/>
    </source>
</evidence>
<evidence type="ECO:0000256" key="5">
    <source>
        <dbReference type="ARBA" id="ARBA00022519"/>
    </source>
</evidence>
<evidence type="ECO:0000256" key="12">
    <source>
        <dbReference type="ARBA" id="ARBA00022989"/>
    </source>
</evidence>
<keyword evidence="7" id="KW-0808">Transferase</keyword>
<dbReference type="InterPro" id="IPR036641">
    <property type="entry name" value="HPT_dom_sf"/>
</dbReference>
<keyword evidence="12 17" id="KW-1133">Transmembrane helix</keyword>
<dbReference type="PROSITE" id="PS50894">
    <property type="entry name" value="HPT"/>
    <property type="match status" value="1"/>
</dbReference>
<name>A0ABW7JAP7_9VIBR</name>
<dbReference type="Pfam" id="PF00497">
    <property type="entry name" value="SBP_bac_3"/>
    <property type="match status" value="1"/>
</dbReference>
<dbReference type="Pfam" id="PF00072">
    <property type="entry name" value="Response_reg"/>
    <property type="match status" value="1"/>
</dbReference>